<dbReference type="AlphaFoldDB" id="A0A2D0LHE3"/>
<reference evidence="1 2" key="1">
    <citation type="journal article" date="2017" name="Nat. Microbiol.">
        <title>Natural product diversity associated with the nematode symbionts Photorhabdus and Xenorhabdus.</title>
        <authorList>
            <person name="Tobias N.J."/>
            <person name="Wolff H."/>
            <person name="Djahanschiri B."/>
            <person name="Grundmann F."/>
            <person name="Kronenwerth M."/>
            <person name="Shi Y.M."/>
            <person name="Simonyi S."/>
            <person name="Grun P."/>
            <person name="Shapiro-Ilan D."/>
            <person name="Pidot S.J."/>
            <person name="Stinear T.P."/>
            <person name="Ebersberger I."/>
            <person name="Bode H.B."/>
        </authorList>
    </citation>
    <scope>NUCLEOTIDE SEQUENCE [LARGE SCALE GENOMIC DNA]</scope>
    <source>
        <strain evidence="1 2">DSM 17907</strain>
    </source>
</reference>
<accession>A0A2D0LHE3</accession>
<proteinExistence type="predicted"/>
<sequence length="38" mass="4513">MIKCTISLKNIQHLNAIHSTIDKLFRKETIEVQQAHYF</sequence>
<evidence type="ECO:0000313" key="2">
    <source>
        <dbReference type="Proteomes" id="UP000221101"/>
    </source>
</evidence>
<name>A0A2D0LHE3_9GAMM</name>
<organism evidence="1 2">
    <name type="scientific">Xenorhabdus kozodoii</name>
    <dbReference type="NCBI Taxonomy" id="351676"/>
    <lineage>
        <taxon>Bacteria</taxon>
        <taxon>Pseudomonadati</taxon>
        <taxon>Pseudomonadota</taxon>
        <taxon>Gammaproteobacteria</taxon>
        <taxon>Enterobacterales</taxon>
        <taxon>Morganellaceae</taxon>
        <taxon>Xenorhabdus</taxon>
    </lineage>
</organism>
<protein>
    <submittedName>
        <fullName evidence="1">Uncharacterized protein</fullName>
    </submittedName>
</protein>
<dbReference type="EMBL" id="NJCX01000001">
    <property type="protein sequence ID" value="PHM75050.1"/>
    <property type="molecule type" value="Genomic_DNA"/>
</dbReference>
<keyword evidence="2" id="KW-1185">Reference proteome</keyword>
<comment type="caution">
    <text evidence="1">The sequence shown here is derived from an EMBL/GenBank/DDBJ whole genome shotgun (WGS) entry which is preliminary data.</text>
</comment>
<dbReference type="Proteomes" id="UP000221101">
    <property type="component" value="Unassembled WGS sequence"/>
</dbReference>
<gene>
    <name evidence="1" type="ORF">Xkoz_00058</name>
</gene>
<evidence type="ECO:0000313" key="1">
    <source>
        <dbReference type="EMBL" id="PHM75050.1"/>
    </source>
</evidence>